<sequence>PTTIRDEHEVPTLTLEPAETPAVEDVVRRAVELRERALFETP</sequence>
<dbReference type="AlphaFoldDB" id="A0A0F9R2P6"/>
<organism evidence="1">
    <name type="scientific">marine sediment metagenome</name>
    <dbReference type="NCBI Taxonomy" id="412755"/>
    <lineage>
        <taxon>unclassified sequences</taxon>
        <taxon>metagenomes</taxon>
        <taxon>ecological metagenomes</taxon>
    </lineage>
</organism>
<feature type="non-terminal residue" evidence="1">
    <location>
        <position position="1"/>
    </location>
</feature>
<comment type="caution">
    <text evidence="1">The sequence shown here is derived from an EMBL/GenBank/DDBJ whole genome shotgun (WGS) entry which is preliminary data.</text>
</comment>
<accession>A0A0F9R2P6</accession>
<gene>
    <name evidence="1" type="ORF">LCGC14_0702820</name>
</gene>
<evidence type="ECO:0000313" key="1">
    <source>
        <dbReference type="EMBL" id="KKN43457.1"/>
    </source>
</evidence>
<proteinExistence type="predicted"/>
<dbReference type="EMBL" id="LAZR01001509">
    <property type="protein sequence ID" value="KKN43457.1"/>
    <property type="molecule type" value="Genomic_DNA"/>
</dbReference>
<name>A0A0F9R2P6_9ZZZZ</name>
<reference evidence="1" key="1">
    <citation type="journal article" date="2015" name="Nature">
        <title>Complex archaea that bridge the gap between prokaryotes and eukaryotes.</title>
        <authorList>
            <person name="Spang A."/>
            <person name="Saw J.H."/>
            <person name="Jorgensen S.L."/>
            <person name="Zaremba-Niedzwiedzka K."/>
            <person name="Martijn J."/>
            <person name="Lind A.E."/>
            <person name="van Eijk R."/>
            <person name="Schleper C."/>
            <person name="Guy L."/>
            <person name="Ettema T.J."/>
        </authorList>
    </citation>
    <scope>NUCLEOTIDE SEQUENCE</scope>
</reference>
<protein>
    <submittedName>
        <fullName evidence="1">Uncharacterized protein</fullName>
    </submittedName>
</protein>